<keyword evidence="5" id="KW-0813">Transport</keyword>
<evidence type="ECO:0000256" key="4">
    <source>
        <dbReference type="ARBA" id="ARBA00013242"/>
    </source>
</evidence>
<evidence type="ECO:0000256" key="10">
    <source>
        <dbReference type="ARBA" id="ARBA00022989"/>
    </source>
</evidence>
<dbReference type="SUPFAM" id="SSF52743">
    <property type="entry name" value="Subtilisin-like"/>
    <property type="match status" value="1"/>
</dbReference>
<evidence type="ECO:0000256" key="7">
    <source>
        <dbReference type="ARBA" id="ARBA00022729"/>
    </source>
</evidence>
<evidence type="ECO:0000256" key="8">
    <source>
        <dbReference type="ARBA" id="ARBA00022842"/>
    </source>
</evidence>
<keyword evidence="9" id="KW-1278">Translocase</keyword>
<gene>
    <name evidence="15" type="ORF">POPTR_008G219300</name>
</gene>
<dbReference type="GO" id="GO:0006508">
    <property type="term" value="P:proteolysis"/>
    <property type="evidence" value="ECO:0007669"/>
    <property type="project" value="InterPro"/>
</dbReference>
<comment type="subcellular location">
    <subcellularLocation>
        <location evidence="1">Endomembrane system</location>
        <topology evidence="1">Multi-pass membrane protein</topology>
    </subcellularLocation>
    <subcellularLocation>
        <location evidence="2">Secreted</location>
    </subcellularLocation>
</comment>
<dbReference type="Proteomes" id="UP000006729">
    <property type="component" value="Chromosome 8"/>
</dbReference>
<dbReference type="GO" id="GO:0016020">
    <property type="term" value="C:membrane"/>
    <property type="evidence" value="ECO:0007669"/>
    <property type="project" value="InterPro"/>
</dbReference>
<feature type="region of interest" description="Disordered" evidence="13">
    <location>
        <begin position="1"/>
        <end position="21"/>
    </location>
</feature>
<evidence type="ECO:0000313" key="16">
    <source>
        <dbReference type="Proteomes" id="UP000006729"/>
    </source>
</evidence>
<evidence type="ECO:0000313" key="15">
    <source>
        <dbReference type="EMBL" id="PNT26072.1"/>
    </source>
</evidence>
<evidence type="ECO:0000256" key="13">
    <source>
        <dbReference type="SAM" id="MobiDB-lite"/>
    </source>
</evidence>
<name>A0A2K1ZLB0_POPTR</name>
<keyword evidence="6 14" id="KW-0812">Transmembrane</keyword>
<feature type="compositionally biased region" description="Low complexity" evidence="13">
    <location>
        <begin position="9"/>
        <end position="21"/>
    </location>
</feature>
<protein>
    <recommendedName>
        <fullName evidence="4">H(+)-exporting diphosphatase</fullName>
        <ecNumber evidence="4">7.1.3.1</ecNumber>
    </recommendedName>
</protein>
<keyword evidence="12 14" id="KW-0472">Membrane</keyword>
<keyword evidence="11" id="KW-0406">Ion transport</keyword>
<evidence type="ECO:0000256" key="11">
    <source>
        <dbReference type="ARBA" id="ARBA00023065"/>
    </source>
</evidence>
<organism evidence="15 16">
    <name type="scientific">Populus trichocarpa</name>
    <name type="common">Western balsam poplar</name>
    <name type="synonym">Populus balsamifera subsp. trichocarpa</name>
    <dbReference type="NCBI Taxonomy" id="3694"/>
    <lineage>
        <taxon>Eukaryota</taxon>
        <taxon>Viridiplantae</taxon>
        <taxon>Streptophyta</taxon>
        <taxon>Embryophyta</taxon>
        <taxon>Tracheophyta</taxon>
        <taxon>Spermatophyta</taxon>
        <taxon>Magnoliopsida</taxon>
        <taxon>eudicotyledons</taxon>
        <taxon>Gunneridae</taxon>
        <taxon>Pentapetalae</taxon>
        <taxon>rosids</taxon>
        <taxon>fabids</taxon>
        <taxon>Malpighiales</taxon>
        <taxon>Salicaceae</taxon>
        <taxon>Saliceae</taxon>
        <taxon>Populus</taxon>
    </lineage>
</organism>
<sequence length="368" mass="39439">MKEAEAQKATALTSSSTNNTTSGLSLPAFDVTSWMELVVAYARVKKRAVTKLVGGLGMILAKTTNSGKELIVDSHLLPTTKVGEIIANKIQEYVKLSQYPTTTILLCGTIIGTSPAAPKAVAFSSRGPNYLTPEILKPDVIALDVYFLAGWTGFVGPTDLEIDPGRVEFNNISAATKSALVTTTHNLDNFDKNIKDLANGEESTPFIDGAGLIDPNSTFNPELVSDMDTSDYIAFFYTIGQSLISNSNKKAVAETQSGISSILRYDDNSQMLNNKESKFAIDDALGTMSTFAIGLAIDVYSPTNDNAGGIAQMAGMIHHIREKTNALYAAGNITATIGKELTIGSVTLVSWPFLVFVSAMHLFQQLMN</sequence>
<evidence type="ECO:0000256" key="12">
    <source>
        <dbReference type="ARBA" id="ARBA00023136"/>
    </source>
</evidence>
<keyword evidence="8" id="KW-0460">Magnesium</keyword>
<evidence type="ECO:0000256" key="1">
    <source>
        <dbReference type="ARBA" id="ARBA00004127"/>
    </source>
</evidence>
<dbReference type="GO" id="GO:0012505">
    <property type="term" value="C:endomembrane system"/>
    <property type="evidence" value="ECO:0007669"/>
    <property type="project" value="UniProtKB-SubCell"/>
</dbReference>
<dbReference type="InterPro" id="IPR004131">
    <property type="entry name" value="PPase-energised_H-pump"/>
</dbReference>
<dbReference type="InParanoid" id="A0A2K1ZLB0"/>
<dbReference type="STRING" id="3694.A0A2K1ZLB0"/>
<evidence type="ECO:0000256" key="3">
    <source>
        <dbReference type="ARBA" id="ARBA00011073"/>
    </source>
</evidence>
<feature type="transmembrane region" description="Helical" evidence="14">
    <location>
        <begin position="341"/>
        <end position="363"/>
    </location>
</feature>
<dbReference type="Gene3D" id="3.40.50.200">
    <property type="entry name" value="Peptidase S8/S53 domain"/>
    <property type="match status" value="2"/>
</dbReference>
<dbReference type="EMBL" id="CM009297">
    <property type="protein sequence ID" value="PNT26072.1"/>
    <property type="molecule type" value="Genomic_DNA"/>
</dbReference>
<proteinExistence type="inferred from homology"/>
<keyword evidence="16" id="KW-1185">Reference proteome</keyword>
<dbReference type="InterPro" id="IPR036852">
    <property type="entry name" value="Peptidase_S8/S53_dom_sf"/>
</dbReference>
<dbReference type="CDD" id="cd02120">
    <property type="entry name" value="PA_subtilisin_like"/>
    <property type="match status" value="1"/>
</dbReference>
<dbReference type="GO" id="GO:0004252">
    <property type="term" value="F:serine-type endopeptidase activity"/>
    <property type="evidence" value="ECO:0000318"/>
    <property type="project" value="GO_Central"/>
</dbReference>
<reference evidence="15 16" key="1">
    <citation type="journal article" date="2006" name="Science">
        <title>The genome of black cottonwood, Populus trichocarpa (Torr. &amp; Gray).</title>
        <authorList>
            <person name="Tuskan G.A."/>
            <person name="Difazio S."/>
            <person name="Jansson S."/>
            <person name="Bohlmann J."/>
            <person name="Grigoriev I."/>
            <person name="Hellsten U."/>
            <person name="Putnam N."/>
            <person name="Ralph S."/>
            <person name="Rombauts S."/>
            <person name="Salamov A."/>
            <person name="Schein J."/>
            <person name="Sterck L."/>
            <person name="Aerts A."/>
            <person name="Bhalerao R.R."/>
            <person name="Bhalerao R.P."/>
            <person name="Blaudez D."/>
            <person name="Boerjan W."/>
            <person name="Brun A."/>
            <person name="Brunner A."/>
            <person name="Busov V."/>
            <person name="Campbell M."/>
            <person name="Carlson J."/>
            <person name="Chalot M."/>
            <person name="Chapman J."/>
            <person name="Chen G.L."/>
            <person name="Cooper D."/>
            <person name="Coutinho P.M."/>
            <person name="Couturier J."/>
            <person name="Covert S."/>
            <person name="Cronk Q."/>
            <person name="Cunningham R."/>
            <person name="Davis J."/>
            <person name="Degroeve S."/>
            <person name="Dejardin A."/>
            <person name="Depamphilis C."/>
            <person name="Detter J."/>
            <person name="Dirks B."/>
            <person name="Dubchak I."/>
            <person name="Duplessis S."/>
            <person name="Ehlting J."/>
            <person name="Ellis B."/>
            <person name="Gendler K."/>
            <person name="Goodstein D."/>
            <person name="Gribskov M."/>
            <person name="Grimwood J."/>
            <person name="Groover A."/>
            <person name="Gunter L."/>
            <person name="Hamberger B."/>
            <person name="Heinze B."/>
            <person name="Helariutta Y."/>
            <person name="Henrissat B."/>
            <person name="Holligan D."/>
            <person name="Holt R."/>
            <person name="Huang W."/>
            <person name="Islam-Faridi N."/>
            <person name="Jones S."/>
            <person name="Jones-Rhoades M."/>
            <person name="Jorgensen R."/>
            <person name="Joshi C."/>
            <person name="Kangasjarvi J."/>
            <person name="Karlsson J."/>
            <person name="Kelleher C."/>
            <person name="Kirkpatrick R."/>
            <person name="Kirst M."/>
            <person name="Kohler A."/>
            <person name="Kalluri U."/>
            <person name="Larimer F."/>
            <person name="Leebens-Mack J."/>
            <person name="Leple J.C."/>
            <person name="Locascio P."/>
            <person name="Lou Y."/>
            <person name="Lucas S."/>
            <person name="Martin F."/>
            <person name="Montanini B."/>
            <person name="Napoli C."/>
            <person name="Nelson D.R."/>
            <person name="Nelson C."/>
            <person name="Nieminen K."/>
            <person name="Nilsson O."/>
            <person name="Pereda V."/>
            <person name="Peter G."/>
            <person name="Philippe R."/>
            <person name="Pilate G."/>
            <person name="Poliakov A."/>
            <person name="Razumovskaya J."/>
            <person name="Richardson P."/>
            <person name="Rinaldi C."/>
            <person name="Ritland K."/>
            <person name="Rouze P."/>
            <person name="Ryaboy D."/>
            <person name="Schmutz J."/>
            <person name="Schrader J."/>
            <person name="Segerman B."/>
            <person name="Shin H."/>
            <person name="Siddiqui A."/>
            <person name="Sterky F."/>
            <person name="Terry A."/>
            <person name="Tsai C.J."/>
            <person name="Uberbacher E."/>
            <person name="Unneberg P."/>
            <person name="Vahala J."/>
            <person name="Wall K."/>
            <person name="Wessler S."/>
            <person name="Yang G."/>
            <person name="Yin T."/>
            <person name="Douglas C."/>
            <person name="Marra M."/>
            <person name="Sandberg G."/>
            <person name="Van de Peer Y."/>
            <person name="Rokhsar D."/>
        </authorList>
    </citation>
    <scope>NUCLEOTIDE SEQUENCE [LARGE SCALE GENOMIC DNA]</scope>
    <source>
        <strain evidence="16">cv. Nisqually</strain>
    </source>
</reference>
<dbReference type="Gene3D" id="3.50.30.30">
    <property type="match status" value="1"/>
</dbReference>
<dbReference type="AlphaFoldDB" id="A0A2K1ZLB0"/>
<evidence type="ECO:0000256" key="14">
    <source>
        <dbReference type="SAM" id="Phobius"/>
    </source>
</evidence>
<dbReference type="GO" id="GO:0009678">
    <property type="term" value="F:diphosphate hydrolysis-driven proton transmembrane transporter activity"/>
    <property type="evidence" value="ECO:0007669"/>
    <property type="project" value="UniProtKB-EC"/>
</dbReference>
<dbReference type="GO" id="GO:0005576">
    <property type="term" value="C:extracellular region"/>
    <property type="evidence" value="ECO:0000318"/>
    <property type="project" value="GO_Central"/>
</dbReference>
<evidence type="ECO:0000256" key="5">
    <source>
        <dbReference type="ARBA" id="ARBA00022448"/>
    </source>
</evidence>
<evidence type="ECO:0000256" key="9">
    <source>
        <dbReference type="ARBA" id="ARBA00022967"/>
    </source>
</evidence>
<dbReference type="GO" id="GO:0004427">
    <property type="term" value="F:inorganic diphosphate phosphatase activity"/>
    <property type="evidence" value="ECO:0007669"/>
    <property type="project" value="InterPro"/>
</dbReference>
<dbReference type="PANTHER" id="PTHR10795">
    <property type="entry name" value="PROPROTEIN CONVERTASE SUBTILISIN/KEXIN"/>
    <property type="match status" value="1"/>
</dbReference>
<dbReference type="Pfam" id="PF03030">
    <property type="entry name" value="H_PPase"/>
    <property type="match status" value="1"/>
</dbReference>
<evidence type="ECO:0000256" key="2">
    <source>
        <dbReference type="ARBA" id="ARBA00004613"/>
    </source>
</evidence>
<evidence type="ECO:0000256" key="6">
    <source>
        <dbReference type="ARBA" id="ARBA00022692"/>
    </source>
</evidence>
<accession>A0A2K1ZLB0</accession>
<dbReference type="EC" id="7.1.3.1" evidence="4"/>
<keyword evidence="10 14" id="KW-1133">Transmembrane helix</keyword>
<comment type="similarity">
    <text evidence="3">Belongs to the peptidase S8 family.</text>
</comment>
<keyword evidence="7" id="KW-0732">Signal</keyword>
<dbReference type="InterPro" id="IPR045051">
    <property type="entry name" value="SBT"/>
</dbReference>